<dbReference type="RefSeq" id="XP_017992818.1">
    <property type="nucleotide sequence ID" value="XM_018136819.1"/>
</dbReference>
<evidence type="ECO:0000256" key="5">
    <source>
        <dbReference type="ARBA" id="ARBA00022792"/>
    </source>
</evidence>
<evidence type="ECO:0000256" key="2">
    <source>
        <dbReference type="ARBA" id="ARBA00007255"/>
    </source>
</evidence>
<name>A0A0M8MM00_9BASI</name>
<organism evidence="12 13">
    <name type="scientific">Malassezia pachydermatis</name>
    <dbReference type="NCBI Taxonomy" id="77020"/>
    <lineage>
        <taxon>Eukaryota</taxon>
        <taxon>Fungi</taxon>
        <taxon>Dikarya</taxon>
        <taxon>Basidiomycota</taxon>
        <taxon>Ustilaginomycotina</taxon>
        <taxon>Malasseziomycetes</taxon>
        <taxon>Malasseziales</taxon>
        <taxon>Malasseziaceae</taxon>
        <taxon>Malassezia</taxon>
    </lineage>
</organism>
<dbReference type="PANTHER" id="PTHR12743">
    <property type="entry name" value="CYTOCHROME C1 HEME LYASE"/>
    <property type="match status" value="1"/>
</dbReference>
<keyword evidence="7 10" id="KW-0496">Mitochondrion</keyword>
<evidence type="ECO:0000313" key="13">
    <source>
        <dbReference type="Proteomes" id="UP000037751"/>
    </source>
</evidence>
<evidence type="ECO:0000256" key="6">
    <source>
        <dbReference type="ARBA" id="ARBA00023004"/>
    </source>
</evidence>
<dbReference type="GO" id="GO:0004408">
    <property type="term" value="F:holocytochrome-c synthase activity"/>
    <property type="evidence" value="ECO:0007669"/>
    <property type="project" value="UniProtKB-EC"/>
</dbReference>
<proteinExistence type="inferred from homology"/>
<feature type="region of interest" description="Disordered" evidence="11">
    <location>
        <begin position="1"/>
        <end position="50"/>
    </location>
</feature>
<feature type="compositionally biased region" description="Low complexity" evidence="11">
    <location>
        <begin position="33"/>
        <end position="46"/>
    </location>
</feature>
<evidence type="ECO:0000256" key="9">
    <source>
        <dbReference type="ARBA" id="ARBA00023239"/>
    </source>
</evidence>
<keyword evidence="13" id="KW-1185">Reference proteome</keyword>
<evidence type="ECO:0000313" key="12">
    <source>
        <dbReference type="EMBL" id="KOS15186.1"/>
    </source>
</evidence>
<comment type="similarity">
    <text evidence="2 10">Belongs to the cytochrome c-type heme lyase family.</text>
</comment>
<comment type="catalytic activity">
    <reaction evidence="10">
        <text>holo-[cytochrome c] = apo-[cytochrome c] + heme b</text>
        <dbReference type="Rhea" id="RHEA:22648"/>
        <dbReference type="Rhea" id="RHEA-COMP:10725"/>
        <dbReference type="Rhea" id="RHEA-COMP:10726"/>
        <dbReference type="ChEBI" id="CHEBI:29950"/>
        <dbReference type="ChEBI" id="CHEBI:60344"/>
        <dbReference type="ChEBI" id="CHEBI:83739"/>
        <dbReference type="EC" id="4.4.1.17"/>
    </reaction>
</comment>
<dbReference type="EC" id="4.4.1.17" evidence="10"/>
<accession>A0A0M8MM00</accession>
<dbReference type="VEuPathDB" id="FungiDB:Malapachy_2327"/>
<dbReference type="STRING" id="77020.A0A0M8MM00"/>
<dbReference type="GO" id="GO:0005743">
    <property type="term" value="C:mitochondrial inner membrane"/>
    <property type="evidence" value="ECO:0007669"/>
    <property type="project" value="UniProtKB-SubCell"/>
</dbReference>
<dbReference type="PROSITE" id="PS00821">
    <property type="entry name" value="CYTO_HEME_LYASE_1"/>
    <property type="match status" value="1"/>
</dbReference>
<gene>
    <name evidence="12" type="ORF">Malapachy_2327</name>
</gene>
<keyword evidence="3 10" id="KW-0349">Heme</keyword>
<evidence type="ECO:0000256" key="3">
    <source>
        <dbReference type="ARBA" id="ARBA00022617"/>
    </source>
</evidence>
<evidence type="ECO:0000256" key="4">
    <source>
        <dbReference type="ARBA" id="ARBA00022723"/>
    </source>
</evidence>
<dbReference type="PANTHER" id="PTHR12743:SF0">
    <property type="entry name" value="HOLOCYTOCHROME C-TYPE SYNTHASE"/>
    <property type="match status" value="1"/>
</dbReference>
<keyword evidence="4 10" id="KW-0479">Metal-binding</keyword>
<dbReference type="PROSITE" id="PS00822">
    <property type="entry name" value="CYTO_HEME_LYASE_2"/>
    <property type="match status" value="1"/>
</dbReference>
<dbReference type="OrthoDB" id="4243at2759"/>
<keyword evidence="8 10" id="KW-0472">Membrane</keyword>
<reference evidence="12 13" key="1">
    <citation type="submission" date="2015-07" db="EMBL/GenBank/DDBJ databases">
        <title>Draft Genome Sequence of Malassezia furfur CBS1878 and Malassezia pachydermatis CBS1879.</title>
        <authorList>
            <person name="Triana S."/>
            <person name="Ohm R."/>
            <person name="Gonzalez A."/>
            <person name="DeCock H."/>
            <person name="Restrepo S."/>
            <person name="Celis A."/>
        </authorList>
    </citation>
    <scope>NUCLEOTIDE SEQUENCE [LARGE SCALE GENOMIC DNA]</scope>
    <source>
        <strain evidence="12 13">CBS 1879</strain>
    </source>
</reference>
<comment type="caution">
    <text evidence="12">The sequence shown here is derived from an EMBL/GenBank/DDBJ whole genome shotgun (WGS) entry which is preliminary data.</text>
</comment>
<dbReference type="EMBL" id="LGAV01000002">
    <property type="protein sequence ID" value="KOS15186.1"/>
    <property type="molecule type" value="Genomic_DNA"/>
</dbReference>
<keyword evidence="5 10" id="KW-0999">Mitochondrion inner membrane</keyword>
<keyword evidence="6 10" id="KW-0408">Iron</keyword>
<comment type="subcellular location">
    <subcellularLocation>
        <location evidence="1 10">Mitochondrion inner membrane</location>
    </subcellularLocation>
</comment>
<evidence type="ECO:0000256" key="11">
    <source>
        <dbReference type="SAM" id="MobiDB-lite"/>
    </source>
</evidence>
<evidence type="ECO:0000256" key="8">
    <source>
        <dbReference type="ARBA" id="ARBA00023136"/>
    </source>
</evidence>
<sequence length="172" mass="19682">MAHERQAESTSALSKDREVSSIPRYYLDGSNDATPSEHAPAESASAQRDSHWVYPSAEQFYTAVRRKNHAARAEDMGVVVPIHNAVNEEAWRRILEWEHEWQTDKEAPGPQLVNFVGRPRDVTWRAWLRGLAGYQMPFDRHDWTIVRPSTDGETPHTVRYIIDFYAGKAAPP</sequence>
<dbReference type="Proteomes" id="UP000037751">
    <property type="component" value="Unassembled WGS sequence"/>
</dbReference>
<evidence type="ECO:0000256" key="10">
    <source>
        <dbReference type="RuleBase" id="RU363130"/>
    </source>
</evidence>
<dbReference type="GO" id="GO:0046872">
    <property type="term" value="F:metal ion binding"/>
    <property type="evidence" value="ECO:0007669"/>
    <property type="project" value="UniProtKB-KW"/>
</dbReference>
<dbReference type="Pfam" id="PF01265">
    <property type="entry name" value="Cyto_heme_lyase"/>
    <property type="match status" value="1"/>
</dbReference>
<keyword evidence="9 10" id="KW-0456">Lyase</keyword>
<dbReference type="AlphaFoldDB" id="A0A0M8MM00"/>
<protein>
    <recommendedName>
        <fullName evidence="10">Holocytochrome c-type synthase</fullName>
        <ecNumber evidence="10">4.4.1.17</ecNumber>
    </recommendedName>
</protein>
<evidence type="ECO:0000256" key="7">
    <source>
        <dbReference type="ARBA" id="ARBA00023128"/>
    </source>
</evidence>
<evidence type="ECO:0000256" key="1">
    <source>
        <dbReference type="ARBA" id="ARBA00004273"/>
    </source>
</evidence>
<dbReference type="GeneID" id="28728694"/>
<dbReference type="InterPro" id="IPR000511">
    <property type="entry name" value="Holocyt_c/c1_synthase"/>
</dbReference>
<comment type="function">
    <text evidence="10">Lyase that catalyzes the covalent linking of the heme group to the cytochrome C apoprotein to produce the mature functional cytochrome.</text>
</comment>